<feature type="region of interest" description="Disordered" evidence="1">
    <location>
        <begin position="214"/>
        <end position="233"/>
    </location>
</feature>
<feature type="compositionally biased region" description="Polar residues" evidence="1">
    <location>
        <begin position="1"/>
        <end position="17"/>
    </location>
</feature>
<protein>
    <submittedName>
        <fullName evidence="2">Uncharacterized protein</fullName>
    </submittedName>
</protein>
<gene>
    <name evidence="2" type="ORF">K452DRAFT_297581</name>
</gene>
<sequence length="528" mass="59248">MPSTTPHPATSASQQPVTLRPQPQMAVAPPQQTGFVAQQLAFTPQWHMAFAQQPVTIRVPTIFQNIQAQPHKLLERDILKPHNNPMTDYHVGPEGTPGDATGFVPEQAWVSANNLPYALGMLEQIKRQKPGKPSTKTIINQDGTSSTVRDLPILPDCISTRVEEWRALMWMLYDPRIKMKDLTGRMDSATKSPRTDEQVHRRLTEAMTEWRKMHGGFSTNPRTNRARPNEPPIVDCKIVDRGLATQQQLNGVAVSTGDYNTVWDICTVIGQKAYVHQPGNPYYDHQMWEIPLPDQPIQRFVKAKAHMQLHPDWKTKDLDANKQKLGHDKRKQTMVNKTAAQFLAGLSGQVQTAQHVQALAASSPQVQAAPPAQAQDAQSLQDQVTRPVQETQPSQDAQHIEGAQPAAETQPDIEPADDGQVDFQSADKDELNIRPLRKSPNFMDMLYDPKWDEQWDPANLSDQCTEDAQHEVSDSESLQFSEGTQLQGTQRGDVDDRNEGALQPPSRKRRRTEPSVPEVVAPKRRRRG</sequence>
<feature type="region of interest" description="Disordered" evidence="1">
    <location>
        <begin position="462"/>
        <end position="528"/>
    </location>
</feature>
<dbReference type="GeneID" id="54299535"/>
<feature type="compositionally biased region" description="Polar residues" evidence="1">
    <location>
        <begin position="386"/>
        <end position="397"/>
    </location>
</feature>
<proteinExistence type="predicted"/>
<accession>A0A6A6BG03</accession>
<feature type="compositionally biased region" description="Low complexity" evidence="1">
    <location>
        <begin position="362"/>
        <end position="384"/>
    </location>
</feature>
<name>A0A6A6BG03_9PEZI</name>
<dbReference type="AlphaFoldDB" id="A0A6A6BG03"/>
<dbReference type="OrthoDB" id="5409522at2759"/>
<feature type="region of interest" description="Disordered" evidence="1">
    <location>
        <begin position="1"/>
        <end position="26"/>
    </location>
</feature>
<dbReference type="RefSeq" id="XP_033398791.1">
    <property type="nucleotide sequence ID" value="XM_033542038.1"/>
</dbReference>
<dbReference type="EMBL" id="ML995483">
    <property type="protein sequence ID" value="KAF2143079.1"/>
    <property type="molecule type" value="Genomic_DNA"/>
</dbReference>
<reference evidence="2" key="1">
    <citation type="journal article" date="2020" name="Stud. Mycol.">
        <title>101 Dothideomycetes genomes: a test case for predicting lifestyles and emergence of pathogens.</title>
        <authorList>
            <person name="Haridas S."/>
            <person name="Albert R."/>
            <person name="Binder M."/>
            <person name="Bloem J."/>
            <person name="Labutti K."/>
            <person name="Salamov A."/>
            <person name="Andreopoulos B."/>
            <person name="Baker S."/>
            <person name="Barry K."/>
            <person name="Bills G."/>
            <person name="Bluhm B."/>
            <person name="Cannon C."/>
            <person name="Castanera R."/>
            <person name="Culley D."/>
            <person name="Daum C."/>
            <person name="Ezra D."/>
            <person name="Gonzalez J."/>
            <person name="Henrissat B."/>
            <person name="Kuo A."/>
            <person name="Liang C."/>
            <person name="Lipzen A."/>
            <person name="Lutzoni F."/>
            <person name="Magnuson J."/>
            <person name="Mondo S."/>
            <person name="Nolan M."/>
            <person name="Ohm R."/>
            <person name="Pangilinan J."/>
            <person name="Park H.-J."/>
            <person name="Ramirez L."/>
            <person name="Alfaro M."/>
            <person name="Sun H."/>
            <person name="Tritt A."/>
            <person name="Yoshinaga Y."/>
            <person name="Zwiers L.-H."/>
            <person name="Turgeon B."/>
            <person name="Goodwin S."/>
            <person name="Spatafora J."/>
            <person name="Crous P."/>
            <person name="Grigoriev I."/>
        </authorList>
    </citation>
    <scope>NUCLEOTIDE SEQUENCE</scope>
    <source>
        <strain evidence="2">CBS 121167</strain>
    </source>
</reference>
<keyword evidence="3" id="KW-1185">Reference proteome</keyword>
<evidence type="ECO:0000313" key="3">
    <source>
        <dbReference type="Proteomes" id="UP000799438"/>
    </source>
</evidence>
<feature type="region of interest" description="Disordered" evidence="1">
    <location>
        <begin position="362"/>
        <end position="436"/>
    </location>
</feature>
<dbReference type="Proteomes" id="UP000799438">
    <property type="component" value="Unassembled WGS sequence"/>
</dbReference>
<organism evidence="2 3">
    <name type="scientific">Aplosporella prunicola CBS 121167</name>
    <dbReference type="NCBI Taxonomy" id="1176127"/>
    <lineage>
        <taxon>Eukaryota</taxon>
        <taxon>Fungi</taxon>
        <taxon>Dikarya</taxon>
        <taxon>Ascomycota</taxon>
        <taxon>Pezizomycotina</taxon>
        <taxon>Dothideomycetes</taxon>
        <taxon>Dothideomycetes incertae sedis</taxon>
        <taxon>Botryosphaeriales</taxon>
        <taxon>Aplosporellaceae</taxon>
        <taxon>Aplosporella</taxon>
    </lineage>
</organism>
<feature type="compositionally biased region" description="Polar residues" evidence="1">
    <location>
        <begin position="475"/>
        <end position="490"/>
    </location>
</feature>
<evidence type="ECO:0000256" key="1">
    <source>
        <dbReference type="SAM" id="MobiDB-lite"/>
    </source>
</evidence>
<evidence type="ECO:0000313" key="2">
    <source>
        <dbReference type="EMBL" id="KAF2143079.1"/>
    </source>
</evidence>